<feature type="domain" description="Transposase Tc1-like" evidence="1">
    <location>
        <begin position="6"/>
        <end position="57"/>
    </location>
</feature>
<dbReference type="Proteomes" id="UP001162483">
    <property type="component" value="Unassembled WGS sequence"/>
</dbReference>
<accession>A0ABN9FKV6</accession>
<protein>
    <recommendedName>
        <fullName evidence="1">Transposase Tc1-like domain-containing protein</fullName>
    </recommendedName>
</protein>
<evidence type="ECO:0000313" key="3">
    <source>
        <dbReference type="Proteomes" id="UP001162483"/>
    </source>
</evidence>
<feature type="non-terminal residue" evidence="2">
    <location>
        <position position="58"/>
    </location>
</feature>
<dbReference type="Pfam" id="PF01498">
    <property type="entry name" value="HTH_Tnp_Tc3_2"/>
    <property type="match status" value="1"/>
</dbReference>
<proteinExistence type="predicted"/>
<evidence type="ECO:0000313" key="2">
    <source>
        <dbReference type="EMBL" id="CAI9597594.1"/>
    </source>
</evidence>
<organism evidence="2 3">
    <name type="scientific">Staurois parvus</name>
    <dbReference type="NCBI Taxonomy" id="386267"/>
    <lineage>
        <taxon>Eukaryota</taxon>
        <taxon>Metazoa</taxon>
        <taxon>Chordata</taxon>
        <taxon>Craniata</taxon>
        <taxon>Vertebrata</taxon>
        <taxon>Euteleostomi</taxon>
        <taxon>Amphibia</taxon>
        <taxon>Batrachia</taxon>
        <taxon>Anura</taxon>
        <taxon>Neobatrachia</taxon>
        <taxon>Ranoidea</taxon>
        <taxon>Ranidae</taxon>
        <taxon>Staurois</taxon>
    </lineage>
</organism>
<reference evidence="2" key="1">
    <citation type="submission" date="2023-05" db="EMBL/GenBank/DDBJ databases">
        <authorList>
            <person name="Stuckert A."/>
        </authorList>
    </citation>
    <scope>NUCLEOTIDE SEQUENCE</scope>
</reference>
<dbReference type="EMBL" id="CATNWA010017049">
    <property type="protein sequence ID" value="CAI9597594.1"/>
    <property type="molecule type" value="Genomic_DNA"/>
</dbReference>
<keyword evidence="3" id="KW-1185">Reference proteome</keyword>
<name>A0ABN9FKV6_9NEOB</name>
<gene>
    <name evidence="2" type="ORF">SPARVUS_LOCUS12274010</name>
</gene>
<dbReference type="InterPro" id="IPR002492">
    <property type="entry name" value="Transposase_Tc1-like"/>
</dbReference>
<sequence>MTERGQRMLKRTVHRNRQLSAGSIAKYLQTLCGLQISKTTVRRELHGMGFHGQAAASK</sequence>
<evidence type="ECO:0000259" key="1">
    <source>
        <dbReference type="Pfam" id="PF01498"/>
    </source>
</evidence>
<comment type="caution">
    <text evidence="2">The sequence shown here is derived from an EMBL/GenBank/DDBJ whole genome shotgun (WGS) entry which is preliminary data.</text>
</comment>